<keyword evidence="2" id="KW-1185">Reference proteome</keyword>
<dbReference type="Proteomes" id="UP001194746">
    <property type="component" value="Unassembled WGS sequence"/>
</dbReference>
<gene>
    <name evidence="1" type="ORF">FE257_003676</name>
</gene>
<name>A0AAD4CS11_ASPNN</name>
<evidence type="ECO:0000313" key="2">
    <source>
        <dbReference type="Proteomes" id="UP001194746"/>
    </source>
</evidence>
<reference evidence="1" key="2">
    <citation type="submission" date="2020-02" db="EMBL/GenBank/DDBJ databases">
        <authorList>
            <person name="Gilchrist C.L.M."/>
            <person name="Chooi Y.-H."/>
        </authorList>
    </citation>
    <scope>NUCLEOTIDE SEQUENCE</scope>
    <source>
        <strain evidence="1">MST-FP2251</strain>
    </source>
</reference>
<comment type="caution">
    <text evidence="1">The sequence shown here is derived from an EMBL/GenBank/DDBJ whole genome shotgun (WGS) entry which is preliminary data.</text>
</comment>
<accession>A0AAD4CS11</accession>
<reference evidence="1" key="1">
    <citation type="journal article" date="2019" name="Beilstein J. Org. Chem.">
        <title>Nanangenines: drimane sesquiterpenoids as the dominant metabolite cohort of a novel Australian fungus, Aspergillus nanangensis.</title>
        <authorList>
            <person name="Lacey H.J."/>
            <person name="Gilchrist C.L.M."/>
            <person name="Crombie A."/>
            <person name="Kalaitzis J.A."/>
            <person name="Vuong D."/>
            <person name="Rutledge P.J."/>
            <person name="Turner P."/>
            <person name="Pitt J.I."/>
            <person name="Lacey E."/>
            <person name="Chooi Y.H."/>
            <person name="Piggott A.M."/>
        </authorList>
    </citation>
    <scope>NUCLEOTIDE SEQUENCE</scope>
    <source>
        <strain evidence="1">MST-FP2251</strain>
    </source>
</reference>
<evidence type="ECO:0000313" key="1">
    <source>
        <dbReference type="EMBL" id="KAF9891664.1"/>
    </source>
</evidence>
<dbReference type="EMBL" id="VCAU01000017">
    <property type="protein sequence ID" value="KAF9891664.1"/>
    <property type="molecule type" value="Genomic_DNA"/>
</dbReference>
<protein>
    <submittedName>
        <fullName evidence="1">Uncharacterized protein</fullName>
    </submittedName>
</protein>
<organism evidence="1 2">
    <name type="scientific">Aspergillus nanangensis</name>
    <dbReference type="NCBI Taxonomy" id="2582783"/>
    <lineage>
        <taxon>Eukaryota</taxon>
        <taxon>Fungi</taxon>
        <taxon>Dikarya</taxon>
        <taxon>Ascomycota</taxon>
        <taxon>Pezizomycotina</taxon>
        <taxon>Eurotiomycetes</taxon>
        <taxon>Eurotiomycetidae</taxon>
        <taxon>Eurotiales</taxon>
        <taxon>Aspergillaceae</taxon>
        <taxon>Aspergillus</taxon>
        <taxon>Aspergillus subgen. Circumdati</taxon>
    </lineage>
</organism>
<sequence>MLDILVGILTFEIAAWRFDTYVFNDNEAVITPTNSAKTLICQQGSRCRLDLEQWKQPYRLIKVDDSQSTFMLQEIPTGLFLTRTSDGYLELNEVSDEAHFEFERIQDVVRP</sequence>
<dbReference type="AlphaFoldDB" id="A0AAD4CS11"/>
<proteinExistence type="predicted"/>